<comment type="caution">
    <text evidence="2">The sequence shown here is derived from an EMBL/GenBank/DDBJ whole genome shotgun (WGS) entry which is preliminary data.</text>
</comment>
<accession>A0A8H4Q6N4</accession>
<dbReference type="EMBL" id="JAACLJ010000004">
    <property type="protein sequence ID" value="KAF4587613.1"/>
    <property type="molecule type" value="Genomic_DNA"/>
</dbReference>
<protein>
    <submittedName>
        <fullName evidence="2">Uncharacterized protein</fullName>
    </submittedName>
</protein>
<evidence type="ECO:0000313" key="3">
    <source>
        <dbReference type="Proteomes" id="UP000562929"/>
    </source>
</evidence>
<dbReference type="Proteomes" id="UP000562929">
    <property type="component" value="Unassembled WGS sequence"/>
</dbReference>
<organism evidence="2 3">
    <name type="scientific">Ophiocordyceps camponoti-floridani</name>
    <dbReference type="NCBI Taxonomy" id="2030778"/>
    <lineage>
        <taxon>Eukaryota</taxon>
        <taxon>Fungi</taxon>
        <taxon>Dikarya</taxon>
        <taxon>Ascomycota</taxon>
        <taxon>Pezizomycotina</taxon>
        <taxon>Sordariomycetes</taxon>
        <taxon>Hypocreomycetidae</taxon>
        <taxon>Hypocreales</taxon>
        <taxon>Ophiocordycipitaceae</taxon>
        <taxon>Ophiocordyceps</taxon>
    </lineage>
</organism>
<sequence length="462" mass="49754">MMDLESVPRDAGVWKNEEPAGYNTGFASINDDAGIEQMFRYLTNIEYEDDDASDSGIVNSEYTHLPQRSAEEGSLEKLFESQMVDSASEKKFNLAGKESGESSGKKMASFDLPENILLTDDDFERFWTMADQIVEQKESAPGIISPALPSINHQKRMEDQKNLLAWIDTPANTNVEVGMLSNFINPALLSRTPVSSLAPSAGLSVMNIDSSAVADSGHRDESEHAFGDSATAASLSGLSASDEDSTGKTDSSTCNDGDDDACSVSTVIHHDVAEKGEIDFETLERDLAASLETTTTGLVDDDDNCSVTTEIHHDISGKADLDFEILQQHDTDSLFDDVPASDELAANQDNFTTIHHDNLDEAVTGADSVIPNFNQQDETNSLLHHSPAPAASTLYPTNASNATISQDPLSQNFTGKKAASIIPQSKKSYGALSLFNLPKALPQTPIPESPIISNPNAEGIFQ</sequence>
<evidence type="ECO:0000313" key="2">
    <source>
        <dbReference type="EMBL" id="KAF4587613.1"/>
    </source>
</evidence>
<evidence type="ECO:0000256" key="1">
    <source>
        <dbReference type="SAM" id="MobiDB-lite"/>
    </source>
</evidence>
<keyword evidence="3" id="KW-1185">Reference proteome</keyword>
<feature type="region of interest" description="Disordered" evidence="1">
    <location>
        <begin position="236"/>
        <end position="258"/>
    </location>
</feature>
<name>A0A8H4Q6N4_9HYPO</name>
<dbReference type="OrthoDB" id="10681582at2759"/>
<gene>
    <name evidence="2" type="ORF">GQ602_004306</name>
</gene>
<dbReference type="AlphaFoldDB" id="A0A8H4Q6N4"/>
<reference evidence="2 3" key="1">
    <citation type="journal article" date="2020" name="G3 (Bethesda)">
        <title>Genetic Underpinnings of Host Manipulation by Ophiocordyceps as Revealed by Comparative Transcriptomics.</title>
        <authorList>
            <person name="Will I."/>
            <person name="Das B."/>
            <person name="Trinh T."/>
            <person name="Brachmann A."/>
            <person name="Ohm R.A."/>
            <person name="de Bekker C."/>
        </authorList>
    </citation>
    <scope>NUCLEOTIDE SEQUENCE [LARGE SCALE GENOMIC DNA]</scope>
    <source>
        <strain evidence="2 3">EC05</strain>
    </source>
</reference>
<proteinExistence type="predicted"/>